<comment type="caution">
    <text evidence="1">The sequence shown here is derived from an EMBL/GenBank/DDBJ whole genome shotgun (WGS) entry which is preliminary data.</text>
</comment>
<dbReference type="EMBL" id="JACHXZ010000007">
    <property type="protein sequence ID" value="MBB3170197.1"/>
    <property type="molecule type" value="Genomic_DNA"/>
</dbReference>
<evidence type="ECO:0000313" key="1">
    <source>
        <dbReference type="EMBL" id="MBB3170197.1"/>
    </source>
</evidence>
<proteinExistence type="predicted"/>
<dbReference type="SUPFAM" id="SSF48371">
    <property type="entry name" value="ARM repeat"/>
    <property type="match status" value="1"/>
</dbReference>
<dbReference type="AlphaFoldDB" id="A0A839UXW2"/>
<organism evidence="1 2">
    <name type="scientific">Simiduia aestuariiviva</name>
    <dbReference type="NCBI Taxonomy" id="1510459"/>
    <lineage>
        <taxon>Bacteria</taxon>
        <taxon>Pseudomonadati</taxon>
        <taxon>Pseudomonadota</taxon>
        <taxon>Gammaproteobacteria</taxon>
        <taxon>Cellvibrionales</taxon>
        <taxon>Cellvibrionaceae</taxon>
        <taxon>Simiduia</taxon>
    </lineage>
</organism>
<protein>
    <recommendedName>
        <fullName evidence="3">HEAT repeat domain-containing protein</fullName>
    </recommendedName>
</protein>
<evidence type="ECO:0000313" key="2">
    <source>
        <dbReference type="Proteomes" id="UP000559987"/>
    </source>
</evidence>
<dbReference type="Proteomes" id="UP000559987">
    <property type="component" value="Unassembled WGS sequence"/>
</dbReference>
<dbReference type="InterPro" id="IPR016024">
    <property type="entry name" value="ARM-type_fold"/>
</dbReference>
<name>A0A839UXW2_9GAMM</name>
<sequence length="185" mass="21122">MNLDNWANIAREIGCIDEHGQESSSSDKAREAIEILLGKDFLKEAVRYYVSGGAGSELLRGVLWQLHPYSSMEECYRIFKTEEDVQTKRDAVELLRVVADRRALKWVPEFLAHEDQGIQNWGIGVIDQLIFSELCDGDEVSSIIQAAKQHENEHVREKAEYILSMIVANEERDNVLQAHYESKNA</sequence>
<keyword evidence="2" id="KW-1185">Reference proteome</keyword>
<reference evidence="1 2" key="1">
    <citation type="submission" date="2020-08" db="EMBL/GenBank/DDBJ databases">
        <title>Genomic Encyclopedia of Type Strains, Phase III (KMG-III): the genomes of soil and plant-associated and newly described type strains.</title>
        <authorList>
            <person name="Whitman W."/>
        </authorList>
    </citation>
    <scope>NUCLEOTIDE SEQUENCE [LARGE SCALE GENOMIC DNA]</scope>
    <source>
        <strain evidence="1 2">CECT 8571</strain>
    </source>
</reference>
<evidence type="ECO:0008006" key="3">
    <source>
        <dbReference type="Google" id="ProtNLM"/>
    </source>
</evidence>
<dbReference type="RefSeq" id="WP_183911695.1">
    <property type="nucleotide sequence ID" value="NZ_JACHXZ010000007.1"/>
</dbReference>
<accession>A0A839UXW2</accession>
<gene>
    <name evidence="1" type="ORF">FHS30_003420</name>
</gene>